<reference evidence="1" key="1">
    <citation type="journal article" date="2023" name="G3 (Bethesda)">
        <title>Whole genome assemblies of Zophobas morio and Tenebrio molitor.</title>
        <authorList>
            <person name="Kaur S."/>
            <person name="Stinson S.A."/>
            <person name="diCenzo G.C."/>
        </authorList>
    </citation>
    <scope>NUCLEOTIDE SEQUENCE</scope>
    <source>
        <strain evidence="1">QUZm001</strain>
    </source>
</reference>
<name>A0AA38MBV7_9CUCU</name>
<protein>
    <submittedName>
        <fullName evidence="1">Uncharacterized protein</fullName>
    </submittedName>
</protein>
<proteinExistence type="predicted"/>
<comment type="caution">
    <text evidence="1">The sequence shown here is derived from an EMBL/GenBank/DDBJ whole genome shotgun (WGS) entry which is preliminary data.</text>
</comment>
<accession>A0AA38MBV7</accession>
<evidence type="ECO:0000313" key="1">
    <source>
        <dbReference type="EMBL" id="KAJ3651275.1"/>
    </source>
</evidence>
<evidence type="ECO:0000313" key="2">
    <source>
        <dbReference type="Proteomes" id="UP001168821"/>
    </source>
</evidence>
<organism evidence="1 2">
    <name type="scientific">Zophobas morio</name>
    <dbReference type="NCBI Taxonomy" id="2755281"/>
    <lineage>
        <taxon>Eukaryota</taxon>
        <taxon>Metazoa</taxon>
        <taxon>Ecdysozoa</taxon>
        <taxon>Arthropoda</taxon>
        <taxon>Hexapoda</taxon>
        <taxon>Insecta</taxon>
        <taxon>Pterygota</taxon>
        <taxon>Neoptera</taxon>
        <taxon>Endopterygota</taxon>
        <taxon>Coleoptera</taxon>
        <taxon>Polyphaga</taxon>
        <taxon>Cucujiformia</taxon>
        <taxon>Tenebrionidae</taxon>
        <taxon>Zophobas</taxon>
    </lineage>
</organism>
<sequence length="171" mass="19241">MNYARGFLAHYGAPAKNGKKEGRERGFLPPAPRPFPGAMPLLESQYSSYRGSESLISYIKPHLLIPPLFIPSESKERPRLPLFPGYSGIPPAFSLFPPRFLEKAPRKNAHSMQTCDGILGRPTCETKSVRIQSPNSSRVNTKQYFEFFSKVIFIRFSMVGGRTFVFVLKGL</sequence>
<dbReference type="Proteomes" id="UP001168821">
    <property type="component" value="Unassembled WGS sequence"/>
</dbReference>
<dbReference type="AlphaFoldDB" id="A0AA38MBV7"/>
<gene>
    <name evidence="1" type="ORF">Zmor_017325</name>
</gene>
<keyword evidence="2" id="KW-1185">Reference proteome</keyword>
<dbReference type="EMBL" id="JALNTZ010000005">
    <property type="protein sequence ID" value="KAJ3651275.1"/>
    <property type="molecule type" value="Genomic_DNA"/>
</dbReference>